<dbReference type="OrthoDB" id="9811740at2"/>
<accession>A0A4R8MDP0</accession>
<dbReference type="Gene3D" id="2.60.120.580">
    <property type="entry name" value="Acetamidase/Formamidase-like domains"/>
    <property type="match status" value="2"/>
</dbReference>
<protein>
    <submittedName>
        <fullName evidence="1">Acetamidase/formamidase</fullName>
    </submittedName>
</protein>
<organism evidence="1 2">
    <name type="scientific">Aminivibrio pyruvatiphilus</name>
    <dbReference type="NCBI Taxonomy" id="1005740"/>
    <lineage>
        <taxon>Bacteria</taxon>
        <taxon>Thermotogati</taxon>
        <taxon>Synergistota</taxon>
        <taxon>Synergistia</taxon>
        <taxon>Synergistales</taxon>
        <taxon>Aminobacteriaceae</taxon>
        <taxon>Aminivibrio</taxon>
    </lineage>
</organism>
<dbReference type="AlphaFoldDB" id="A0A4R8MDP0"/>
<evidence type="ECO:0000313" key="2">
    <source>
        <dbReference type="Proteomes" id="UP000295066"/>
    </source>
</evidence>
<dbReference type="Proteomes" id="UP000295066">
    <property type="component" value="Unassembled WGS sequence"/>
</dbReference>
<gene>
    <name evidence="1" type="ORF">C8D99_10249</name>
</gene>
<name>A0A4R8MDP0_9BACT</name>
<evidence type="ECO:0000313" key="1">
    <source>
        <dbReference type="EMBL" id="TDY63068.1"/>
    </source>
</evidence>
<dbReference type="GO" id="GO:0016811">
    <property type="term" value="F:hydrolase activity, acting on carbon-nitrogen (but not peptide) bonds, in linear amides"/>
    <property type="evidence" value="ECO:0007669"/>
    <property type="project" value="InterPro"/>
</dbReference>
<dbReference type="Pfam" id="PF03069">
    <property type="entry name" value="FmdA_AmdA"/>
    <property type="match status" value="1"/>
</dbReference>
<comment type="caution">
    <text evidence="1">The sequence shown here is derived from an EMBL/GenBank/DDBJ whole genome shotgun (WGS) entry which is preliminary data.</text>
</comment>
<dbReference type="PANTHER" id="PTHR31891:SF1">
    <property type="entry name" value="FORMAMIDASE C869.04-RELATED"/>
    <property type="match status" value="1"/>
</dbReference>
<dbReference type="RefSeq" id="WP_133955879.1">
    <property type="nucleotide sequence ID" value="NZ_SORI01000002.1"/>
</dbReference>
<dbReference type="SUPFAM" id="SSF141130">
    <property type="entry name" value="Acetamidase/Formamidase-like"/>
    <property type="match status" value="1"/>
</dbReference>
<dbReference type="PANTHER" id="PTHR31891">
    <property type="entry name" value="FORMAMIDASE C869.04-RELATED"/>
    <property type="match status" value="1"/>
</dbReference>
<reference evidence="1 2" key="1">
    <citation type="submission" date="2019-03" db="EMBL/GenBank/DDBJ databases">
        <title>Genomic Encyclopedia of Type Strains, Phase IV (KMG-IV): sequencing the most valuable type-strain genomes for metagenomic binning, comparative biology and taxonomic classification.</title>
        <authorList>
            <person name="Goeker M."/>
        </authorList>
    </citation>
    <scope>NUCLEOTIDE SEQUENCE [LARGE SCALE GENOMIC DNA]</scope>
    <source>
        <strain evidence="1 2">DSM 25964</strain>
    </source>
</reference>
<dbReference type="EMBL" id="SORI01000002">
    <property type="protein sequence ID" value="TDY63068.1"/>
    <property type="molecule type" value="Genomic_DNA"/>
</dbReference>
<sequence>MSLEKGSGTVFVDRFTDGVLDPSKPMLGPVKDGGFIVANTAPGCWGPMITPELKGGHEVTVPVAVAGAEPGDAIAIRIKDVLVTSIATASGNDTTPDASRFKGDPYVAKQCPSCGAYHPKTVLEGIGQGAVRCASCGAEISPFAFTSGYTIVFDHERKLAVTLDKQGAEKVARDSQHYSAKPDHSIQNPILAFAPADLVGVATRMRPFLGQLGTTPSLPFPDSHNAGDFGAFLVGAPHEFAREKEELACRTDGHMDVNTVRAGAVLICPVKVPGGGVYVGDMHAFQGNGEIAGHTADVAGVVTLQVSVIKGLKIDGPVLLPVEEDLPHLAKPLTCAEKHALKSLAEKWGVAKMEEDAPVCFIGTGASMNEAIDNGLERASSVLDMPLPEVKNRATVAGAIEIGRAPGVVMVTFRCPVDRLERIGLMPFVKQQYSL</sequence>
<dbReference type="InterPro" id="IPR004304">
    <property type="entry name" value="FmdA_AmdA"/>
</dbReference>
<proteinExistence type="predicted"/>
<keyword evidence="2" id="KW-1185">Reference proteome</keyword>